<organism evidence="3">
    <name type="scientific">Lygus hesperus</name>
    <name type="common">Western plant bug</name>
    <dbReference type="NCBI Taxonomy" id="30085"/>
    <lineage>
        <taxon>Eukaryota</taxon>
        <taxon>Metazoa</taxon>
        <taxon>Ecdysozoa</taxon>
        <taxon>Arthropoda</taxon>
        <taxon>Hexapoda</taxon>
        <taxon>Insecta</taxon>
        <taxon>Pterygota</taxon>
        <taxon>Neoptera</taxon>
        <taxon>Paraneoptera</taxon>
        <taxon>Hemiptera</taxon>
        <taxon>Heteroptera</taxon>
        <taxon>Panheteroptera</taxon>
        <taxon>Cimicomorpha</taxon>
        <taxon>Miridae</taxon>
        <taxon>Mirini</taxon>
        <taxon>Lygus</taxon>
    </lineage>
</organism>
<evidence type="ECO:0000256" key="2">
    <source>
        <dbReference type="SAM" id="MobiDB-lite"/>
    </source>
</evidence>
<reference evidence="3" key="1">
    <citation type="journal article" date="2014" name="PLoS ONE">
        <title>Transcriptome-Based Identification of ABC Transporters in the Western Tarnished Plant Bug Lygus hesperus.</title>
        <authorList>
            <person name="Hull J.J."/>
            <person name="Chaney K."/>
            <person name="Geib S.M."/>
            <person name="Fabrick J.A."/>
            <person name="Brent C.S."/>
            <person name="Walsh D."/>
            <person name="Lavine L.C."/>
        </authorList>
    </citation>
    <scope>NUCLEOTIDE SEQUENCE</scope>
</reference>
<proteinExistence type="predicted"/>
<protein>
    <submittedName>
        <fullName evidence="3">Liprin-beta-1</fullName>
    </submittedName>
</protein>
<feature type="compositionally biased region" description="Polar residues" evidence="2">
    <location>
        <begin position="77"/>
        <end position="99"/>
    </location>
</feature>
<evidence type="ECO:0000256" key="1">
    <source>
        <dbReference type="SAM" id="Coils"/>
    </source>
</evidence>
<feature type="compositionally biased region" description="Acidic residues" evidence="2">
    <location>
        <begin position="1"/>
        <end position="25"/>
    </location>
</feature>
<feature type="non-terminal residue" evidence="3">
    <location>
        <position position="270"/>
    </location>
</feature>
<feature type="coiled-coil region" evidence="1">
    <location>
        <begin position="122"/>
        <end position="202"/>
    </location>
</feature>
<feature type="region of interest" description="Disordered" evidence="2">
    <location>
        <begin position="72"/>
        <end position="103"/>
    </location>
</feature>
<feature type="region of interest" description="Disordered" evidence="2">
    <location>
        <begin position="1"/>
        <end position="35"/>
    </location>
</feature>
<dbReference type="AlphaFoldDB" id="A0A0A9XS05"/>
<evidence type="ECO:0000313" key="3">
    <source>
        <dbReference type="EMBL" id="JAG21593.1"/>
    </source>
</evidence>
<reference evidence="3" key="2">
    <citation type="submission" date="2014-07" db="EMBL/GenBank/DDBJ databases">
        <authorList>
            <person name="Hull J."/>
        </authorList>
    </citation>
    <scope>NUCLEOTIDE SEQUENCE</scope>
</reference>
<name>A0A0A9XS05_LYGHE</name>
<sequence>SKDTENDVNEEDIDEEDGDSEEDDPPFWQSTEKGGFFIRQDTIVAKESESQFFTRPELEAIPTTSFGKPAVRISCGSPLQNSEAETASASDTPRLSPMSSKDPAHAHLCEASLANGVLQEKAAALMDNTERLKYELADARQAEAVRVDTISILQSQVSVKLSRLEAQYAEAQEEVCTLKQKADCAELELKHLRELCACLSRDRNERPTSSVKQLVDQATASTPTEDDYRQIHMQIMIKHLEDSKKLEEEKNHQLVRHLEEVLTTNQNMIS</sequence>
<feature type="non-terminal residue" evidence="3">
    <location>
        <position position="1"/>
    </location>
</feature>
<gene>
    <name evidence="3" type="primary">PPFIBP1_2</name>
    <name evidence="3" type="ORF">CM83_2309</name>
</gene>
<accession>A0A0A9XS05</accession>
<keyword evidence="1" id="KW-0175">Coiled coil</keyword>
<dbReference type="EMBL" id="GBHO01022011">
    <property type="protein sequence ID" value="JAG21593.1"/>
    <property type="molecule type" value="Transcribed_RNA"/>
</dbReference>